<feature type="transmembrane region" description="Helical" evidence="6">
    <location>
        <begin position="368"/>
        <end position="388"/>
    </location>
</feature>
<dbReference type="EMBL" id="LT629740">
    <property type="protein sequence ID" value="SDT29539.1"/>
    <property type="molecule type" value="Genomic_DNA"/>
</dbReference>
<sequence>MIKINLKLAIRNIFRNKLYSAINIIGLSVASAFCILVYLYVKNEQSFDDFHKDGDRLFRVEESDVFSGLRNTESKKSFFSFLTQDADQKNMIQTPVVFAPDLKRNFPEIENAIRIRPLYNPIIRVGNQSFKESDQSSAYVDPDFFRAFDFPLVKGNKQSVLSGHNSAVISEQFAKKYFGNDNPVGKTLNITSEGLLVNVTGVAKAFPDNSSFKFDVIITREADADYADELKRGVETFSDLLVVRLAKNTNVAAFQKKLNAFAPKYFKSLTDEMAKNDPKTKPAPFLVFLRPFADAHYNQSRGWNHYTDLKNIYQLVCLAIVILLIACLNYVLLTLTSAISRSQDVGVRKTIGAGRRQIVLQYYTETQLLAFIAVIVGFMVAVTCLPFFSSLTGSVLNLSAFSISNLILMLLLLSITLGVLAGIYPALAMSGLKPLNIMRGFSTYRISPVLSKCLVVLQYSICIILVISALVINKQMHFISETSMGFDKDQIIVLQNPYSWTDEKDRGSLKERLTQFVVSQPYLQGITSTYFDFEGYSTSGFIINGKQVGFQEMGVDFDYFKFNKIPIVEGRDFSRDIASDSTRIKLVSAQMNPQSSRVNHSVVVNETLYNMLGKPKLDVLNYQIGGIIIGVCKDYHTDDLTKKIEPVYHQISGNPDAWFWIKIKAGQSIPNAMEDLKLNWNKMTNNMPFSYTFLDQDVAKSYDAYQRWMTTITTSCILAIIIACLGLFGLSGLTTINRTKEIGIRKVLGASIYNLFVMLNRGTLLLAAGSFIIASPIALYMVHEWLDNFAYRIKPDWLLFGSAGLIAMLTAIIAVSYHTIKAAMANPVKSLRSE</sequence>
<protein>
    <submittedName>
        <fullName evidence="9">Putative ABC transport system permease protein</fullName>
    </submittedName>
</protein>
<dbReference type="InterPro" id="IPR025857">
    <property type="entry name" value="MacB_PCD"/>
</dbReference>
<organism evidence="9 10">
    <name type="scientific">Mucilaginibacter mallensis</name>
    <dbReference type="NCBI Taxonomy" id="652787"/>
    <lineage>
        <taxon>Bacteria</taxon>
        <taxon>Pseudomonadati</taxon>
        <taxon>Bacteroidota</taxon>
        <taxon>Sphingobacteriia</taxon>
        <taxon>Sphingobacteriales</taxon>
        <taxon>Sphingobacteriaceae</taxon>
        <taxon>Mucilaginibacter</taxon>
    </lineage>
</organism>
<dbReference type="RefSeq" id="WP_091374346.1">
    <property type="nucleotide sequence ID" value="NZ_LT629740.1"/>
</dbReference>
<keyword evidence="5 6" id="KW-0472">Membrane</keyword>
<reference evidence="9 10" key="1">
    <citation type="submission" date="2016-10" db="EMBL/GenBank/DDBJ databases">
        <authorList>
            <person name="de Groot N.N."/>
        </authorList>
    </citation>
    <scope>NUCLEOTIDE SEQUENCE [LARGE SCALE GENOMIC DNA]</scope>
    <source>
        <strain evidence="9 10">MP1X4</strain>
    </source>
</reference>
<dbReference type="STRING" id="652787.SAMN05216490_2995"/>
<feature type="transmembrane region" description="Helical" evidence="6">
    <location>
        <begin position="400"/>
        <end position="428"/>
    </location>
</feature>
<dbReference type="Proteomes" id="UP000199679">
    <property type="component" value="Chromosome I"/>
</dbReference>
<evidence type="ECO:0000259" key="8">
    <source>
        <dbReference type="Pfam" id="PF12704"/>
    </source>
</evidence>
<dbReference type="Pfam" id="PF12704">
    <property type="entry name" value="MacB_PCD"/>
    <property type="match status" value="1"/>
</dbReference>
<feature type="transmembrane region" description="Helical" evidence="6">
    <location>
        <begin position="21"/>
        <end position="41"/>
    </location>
</feature>
<evidence type="ECO:0000259" key="7">
    <source>
        <dbReference type="Pfam" id="PF02687"/>
    </source>
</evidence>
<gene>
    <name evidence="9" type="ORF">SAMN05216490_2995</name>
</gene>
<evidence type="ECO:0000256" key="6">
    <source>
        <dbReference type="SAM" id="Phobius"/>
    </source>
</evidence>
<feature type="transmembrane region" description="Helical" evidence="6">
    <location>
        <begin position="752"/>
        <end position="777"/>
    </location>
</feature>
<dbReference type="InterPro" id="IPR050250">
    <property type="entry name" value="Macrolide_Exporter_MacB"/>
</dbReference>
<evidence type="ECO:0000313" key="9">
    <source>
        <dbReference type="EMBL" id="SDT29539.1"/>
    </source>
</evidence>
<keyword evidence="2" id="KW-1003">Cell membrane</keyword>
<keyword evidence="4 6" id="KW-1133">Transmembrane helix</keyword>
<comment type="subcellular location">
    <subcellularLocation>
        <location evidence="1">Cell membrane</location>
        <topology evidence="1">Multi-pass membrane protein</topology>
    </subcellularLocation>
</comment>
<feature type="domain" description="ABC3 transporter permease C-terminal" evidence="7">
    <location>
        <begin position="317"/>
        <end position="433"/>
    </location>
</feature>
<evidence type="ECO:0000256" key="1">
    <source>
        <dbReference type="ARBA" id="ARBA00004651"/>
    </source>
</evidence>
<evidence type="ECO:0000256" key="5">
    <source>
        <dbReference type="ARBA" id="ARBA00023136"/>
    </source>
</evidence>
<dbReference type="AlphaFoldDB" id="A0A1H1Z7J8"/>
<dbReference type="Pfam" id="PF02687">
    <property type="entry name" value="FtsX"/>
    <property type="match status" value="2"/>
</dbReference>
<dbReference type="PANTHER" id="PTHR30572:SF18">
    <property type="entry name" value="ABC-TYPE MACROLIDE FAMILY EXPORT SYSTEM PERMEASE COMPONENT 2"/>
    <property type="match status" value="1"/>
</dbReference>
<dbReference type="InterPro" id="IPR003838">
    <property type="entry name" value="ABC3_permease_C"/>
</dbReference>
<dbReference type="PANTHER" id="PTHR30572">
    <property type="entry name" value="MEMBRANE COMPONENT OF TRANSPORTER-RELATED"/>
    <property type="match status" value="1"/>
</dbReference>
<feature type="domain" description="MacB-like periplasmic core" evidence="8">
    <location>
        <begin position="20"/>
        <end position="260"/>
    </location>
</feature>
<feature type="transmembrane region" description="Helical" evidence="6">
    <location>
        <begin position="708"/>
        <end position="731"/>
    </location>
</feature>
<name>A0A1H1Z7J8_MUCMA</name>
<evidence type="ECO:0000313" key="10">
    <source>
        <dbReference type="Proteomes" id="UP000199679"/>
    </source>
</evidence>
<keyword evidence="10" id="KW-1185">Reference proteome</keyword>
<dbReference type="GO" id="GO:0022857">
    <property type="term" value="F:transmembrane transporter activity"/>
    <property type="evidence" value="ECO:0007669"/>
    <property type="project" value="TreeGrafter"/>
</dbReference>
<feature type="transmembrane region" description="Helical" evidence="6">
    <location>
        <begin position="312"/>
        <end position="333"/>
    </location>
</feature>
<feature type="transmembrane region" description="Helical" evidence="6">
    <location>
        <begin position="797"/>
        <end position="820"/>
    </location>
</feature>
<dbReference type="GO" id="GO:0005886">
    <property type="term" value="C:plasma membrane"/>
    <property type="evidence" value="ECO:0007669"/>
    <property type="project" value="UniProtKB-SubCell"/>
</dbReference>
<evidence type="ECO:0000256" key="3">
    <source>
        <dbReference type="ARBA" id="ARBA00022692"/>
    </source>
</evidence>
<keyword evidence="3 6" id="KW-0812">Transmembrane</keyword>
<evidence type="ECO:0000256" key="4">
    <source>
        <dbReference type="ARBA" id="ARBA00022989"/>
    </source>
</evidence>
<proteinExistence type="predicted"/>
<dbReference type="OrthoDB" id="903356at2"/>
<feature type="domain" description="ABC3 transporter permease C-terminal" evidence="7">
    <location>
        <begin position="717"/>
        <end position="821"/>
    </location>
</feature>
<accession>A0A1H1Z7J8</accession>
<feature type="transmembrane region" description="Helical" evidence="6">
    <location>
        <begin position="449"/>
        <end position="472"/>
    </location>
</feature>
<evidence type="ECO:0000256" key="2">
    <source>
        <dbReference type="ARBA" id="ARBA00022475"/>
    </source>
</evidence>